<gene>
    <name evidence="13" type="ORF">M8318_04740</name>
</gene>
<evidence type="ECO:0000256" key="3">
    <source>
        <dbReference type="ARBA" id="ARBA00004370"/>
    </source>
</evidence>
<evidence type="ECO:0000256" key="9">
    <source>
        <dbReference type="ARBA" id="ARBA00023048"/>
    </source>
</evidence>
<comment type="caution">
    <text evidence="13">The sequence shown here is derived from an EMBL/GenBank/DDBJ whole genome shotgun (WGS) entry which is preliminary data.</text>
</comment>
<sequence length="348" mass="37375">MKIEDISAAGTLSISVSGINSEQASTIGLSGLILNFKYKSGNVVVGNIETGHKRTKTDTATGSDNAQILNGVLSNAVEASKPPSTPTIQQRAEKLYGADRVSCKALVNMYKESVAKGSIPAKVKGDLRKKVQMMLDEDKAIAAAAAAKKVDEAALLLKASDYIVDVGNKISGQLSDRYRVIAKEIAGKVKNFQGKNIRSYDDAMKTLNRLNSNPSMRISPADKAVLINAWRQVNAQNMSINLASLSKVFTTAGWLLRVEKVREKSIVGYETGNWGPLILEVESWVLSGVVASVAMATLGIILSMFAISSLFTTTLIMIVVTLIISYLASLIDDSVAERINNELIKAAH</sequence>
<evidence type="ECO:0000256" key="7">
    <source>
        <dbReference type="ARBA" id="ARBA00022989"/>
    </source>
</evidence>
<evidence type="ECO:0000313" key="13">
    <source>
        <dbReference type="EMBL" id="MCU6676972.1"/>
    </source>
</evidence>
<reference evidence="13" key="1">
    <citation type="submission" date="2022-05" db="EMBL/GenBank/DDBJ databases">
        <title>Description of a novel species of Leclercia; Leclercia tamurae and the Proposal for a Novel Genus Silvania gen. nov. Containing Two Novel Species Silvania hatchlandensis sp. nov. and Silvania confinis sp. nov. Isolated from the Rhizosphere of Oak.</title>
        <authorList>
            <person name="Maddock D.W."/>
            <person name="Brady C.L."/>
            <person name="Denman S."/>
            <person name="Arnold D."/>
        </authorList>
    </citation>
    <scope>NUCLEOTIDE SEQUENCE</scope>
    <source>
        <strain evidence="13">H6S3</strain>
    </source>
</reference>
<dbReference type="Gene3D" id="1.10.490.30">
    <property type="entry name" value="Colicin"/>
    <property type="match status" value="1"/>
</dbReference>
<dbReference type="EMBL" id="JAMHKS010000066">
    <property type="protein sequence ID" value="MCU6676972.1"/>
    <property type="molecule type" value="Genomic_DNA"/>
</dbReference>
<feature type="domain" description="Channel forming colicins" evidence="12">
    <location>
        <begin position="271"/>
        <end position="282"/>
    </location>
</feature>
<evidence type="ECO:0000256" key="10">
    <source>
        <dbReference type="ARBA" id="ARBA00023136"/>
    </source>
</evidence>
<keyword evidence="5" id="KW-0929">Antimicrobial</keyword>
<evidence type="ECO:0000256" key="8">
    <source>
        <dbReference type="ARBA" id="ARBA00023022"/>
    </source>
</evidence>
<accession>A0ABT2R7W6</accession>
<keyword evidence="6 11" id="KW-0812">Transmembrane</keyword>
<proteinExistence type="inferred from homology"/>
<dbReference type="PRINTS" id="PR00280">
    <property type="entry name" value="CHANLCOLICIN"/>
</dbReference>
<dbReference type="PROSITE" id="PS00276">
    <property type="entry name" value="CHANNEL_COLICIN"/>
    <property type="match status" value="1"/>
</dbReference>
<evidence type="ECO:0000256" key="11">
    <source>
        <dbReference type="SAM" id="Phobius"/>
    </source>
</evidence>
<comment type="function">
    <text evidence="1">This colicin is a channel-forming colicin. This class of transmembrane toxins depolarize the cytoplasmic membrane, leading to dissipation of cellular energy.</text>
</comment>
<comment type="function">
    <text evidence="2">Colicins are polypeptide toxins produced by and active against E.coli and closely related bacteria.</text>
</comment>
<evidence type="ECO:0000256" key="2">
    <source>
        <dbReference type="ARBA" id="ARBA00003197"/>
    </source>
</evidence>
<keyword evidence="7 11" id="KW-1133">Transmembrane helix</keyword>
<dbReference type="InterPro" id="IPR038283">
    <property type="entry name" value="Channel_colicin_C_sf"/>
</dbReference>
<organism evidence="13 14">
    <name type="scientific">Leclercia tamurae</name>
    <dbReference type="NCBI Taxonomy" id="2926467"/>
    <lineage>
        <taxon>Bacteria</taxon>
        <taxon>Pseudomonadati</taxon>
        <taxon>Pseudomonadota</taxon>
        <taxon>Gammaproteobacteria</taxon>
        <taxon>Enterobacterales</taxon>
        <taxon>Enterobacteriaceae</taxon>
        <taxon>Leclercia</taxon>
    </lineage>
</organism>
<keyword evidence="8" id="KW-0044">Antibiotic</keyword>
<comment type="subcellular location">
    <subcellularLocation>
        <location evidence="3">Membrane</location>
    </subcellularLocation>
</comment>
<dbReference type="SUPFAM" id="SSF56837">
    <property type="entry name" value="Colicin"/>
    <property type="match status" value="1"/>
</dbReference>
<protein>
    <submittedName>
        <fullName evidence="13">Colicin-like pore-forming protein</fullName>
    </submittedName>
</protein>
<dbReference type="Pfam" id="PF01024">
    <property type="entry name" value="Colicin"/>
    <property type="match status" value="1"/>
</dbReference>
<evidence type="ECO:0000256" key="6">
    <source>
        <dbReference type="ARBA" id="ARBA00022692"/>
    </source>
</evidence>
<keyword evidence="14" id="KW-1185">Reference proteome</keyword>
<evidence type="ECO:0000259" key="12">
    <source>
        <dbReference type="PROSITE" id="PS00276"/>
    </source>
</evidence>
<evidence type="ECO:0000256" key="1">
    <source>
        <dbReference type="ARBA" id="ARBA00002178"/>
    </source>
</evidence>
<feature type="transmembrane region" description="Helical" evidence="11">
    <location>
        <begin position="284"/>
        <end position="307"/>
    </location>
</feature>
<evidence type="ECO:0000256" key="5">
    <source>
        <dbReference type="ARBA" id="ARBA00022529"/>
    </source>
</evidence>
<evidence type="ECO:0000313" key="14">
    <source>
        <dbReference type="Proteomes" id="UP001062027"/>
    </source>
</evidence>
<dbReference type="Proteomes" id="UP001062027">
    <property type="component" value="Unassembled WGS sequence"/>
</dbReference>
<evidence type="ECO:0000256" key="4">
    <source>
        <dbReference type="ARBA" id="ARBA00007595"/>
    </source>
</evidence>
<dbReference type="InterPro" id="IPR000293">
    <property type="entry name" value="Channel_colicin_C"/>
</dbReference>
<dbReference type="RefSeq" id="WP_262661149.1">
    <property type="nucleotide sequence ID" value="NZ_JAMHKS010000066.1"/>
</dbReference>
<keyword evidence="10 11" id="KW-0472">Membrane</keyword>
<keyword evidence="9" id="KW-0078">Bacteriocin</keyword>
<name>A0ABT2R7W6_9ENTR</name>
<feature type="transmembrane region" description="Helical" evidence="11">
    <location>
        <begin position="314"/>
        <end position="331"/>
    </location>
</feature>
<comment type="similarity">
    <text evidence="4">Belongs to the channel forming colicin family.</text>
</comment>